<organism evidence="1">
    <name type="scientific">Klebsiella pneumoniae</name>
    <dbReference type="NCBI Taxonomy" id="573"/>
    <lineage>
        <taxon>Bacteria</taxon>
        <taxon>Pseudomonadati</taxon>
        <taxon>Pseudomonadota</taxon>
        <taxon>Gammaproteobacteria</taxon>
        <taxon>Enterobacterales</taxon>
        <taxon>Enterobacteriaceae</taxon>
        <taxon>Klebsiella/Raoultella group</taxon>
        <taxon>Klebsiella</taxon>
        <taxon>Klebsiella pneumoniae complex</taxon>
    </lineage>
</organism>
<sequence length="126" mass="13893">MKAYHEGVYCRLELVNDTHGRLVVSGDTSRFGVIVVVQLVEFIRSVDVHVLVKVVPGTHFDVFNQIRIAAGEASTRLQVLAFGLYVADGRTQAEVKLILYNCFKVLSFTGEVVIFLPESCCKSGST</sequence>
<dbReference type="Proteomes" id="UP000507695">
    <property type="component" value="Unassembled WGS sequence"/>
</dbReference>
<accession>A0A4P0Y115</accession>
<name>A0A4P0Y115_KLEPN</name>
<dbReference type="EMBL" id="CABDVL010000003">
    <property type="protein sequence ID" value="VTM54017.1"/>
    <property type="molecule type" value="Genomic_DNA"/>
</dbReference>
<evidence type="ECO:0000313" key="1">
    <source>
        <dbReference type="EMBL" id="VTM54017.1"/>
    </source>
</evidence>
<reference evidence="1" key="1">
    <citation type="submission" date="2019-04" db="EMBL/GenBank/DDBJ databases">
        <authorList>
            <consortium name="Pathogen Informatics"/>
        </authorList>
    </citation>
    <scope>NUCLEOTIDE SEQUENCE</scope>
    <source>
        <strain evidence="1">NCTC9183</strain>
    </source>
</reference>
<gene>
    <name evidence="1" type="ORF">NCTC9183_02805</name>
</gene>
<protein>
    <submittedName>
        <fullName evidence="1">Uncharacterized protein</fullName>
    </submittedName>
</protein>
<dbReference type="AlphaFoldDB" id="A0A4P0Y115"/>
<proteinExistence type="predicted"/>